<organism evidence="2 3">
    <name type="scientific">Streptococcus thermophilus M17PTZA496</name>
    <dbReference type="NCBI Taxonomy" id="1433289"/>
    <lineage>
        <taxon>Bacteria</taxon>
        <taxon>Bacillati</taxon>
        <taxon>Bacillota</taxon>
        <taxon>Bacilli</taxon>
        <taxon>Lactobacillales</taxon>
        <taxon>Streptococcaceae</taxon>
        <taxon>Streptococcus</taxon>
    </lineage>
</organism>
<sequence length="180" mass="19209">MENRVQFKLHKVKIQWVTIAVSGLAFCASLIGVSVSADEQATNPLSSANTAESVSQNPDLVVTETTVATTKANQVATNHTTDSTATVTADKQPVHKEDQASSTYNLASIETRTATSNSEVASSATDVNSQVPESVETAVVSGGHFKSDADGNWYYLKDGKNLTGAQNVDHFDLYFHENGK</sequence>
<evidence type="ECO:0000313" key="3">
    <source>
        <dbReference type="Proteomes" id="UP000024559"/>
    </source>
</evidence>
<evidence type="ECO:0000256" key="1">
    <source>
        <dbReference type="SAM" id="SignalP"/>
    </source>
</evidence>
<dbReference type="RefSeq" id="WP_223899664.1">
    <property type="nucleotide sequence ID" value="NZ_CM002372.1"/>
</dbReference>
<dbReference type="PATRIC" id="fig|1433289.7.peg.1580"/>
<gene>
    <name evidence="2" type="ORF">X841_07655</name>
</gene>
<evidence type="ECO:0008006" key="4">
    <source>
        <dbReference type="Google" id="ProtNLM"/>
    </source>
</evidence>
<accession>A0A0E2QGP0</accession>
<keyword evidence="1" id="KW-0732">Signal</keyword>
<dbReference type="SUPFAM" id="SSF69360">
    <property type="entry name" value="Cell wall binding repeat"/>
    <property type="match status" value="1"/>
</dbReference>
<protein>
    <recommendedName>
        <fullName evidence="4">Glucosyltransferase-I</fullName>
    </recommendedName>
</protein>
<evidence type="ECO:0000313" key="2">
    <source>
        <dbReference type="EMBL" id="ETW88877.1"/>
    </source>
</evidence>
<dbReference type="HOGENOM" id="CLU_1495439_0_0_9"/>
<reference evidence="3" key="1">
    <citation type="submission" date="2013-12" db="EMBL/GenBank/DDBJ databases">
        <title>Genome sequences of Streptococcus thermophilus strains MTH17CL396 and M17PTZA496 isolated from Fontina cheese in Valle d'Aosta region (Italy).</title>
        <authorList>
            <person name="Treu L."/>
            <person name="Giacomini A."/>
            <person name="Corich V."/>
            <person name="Vendramin V."/>
            <person name="Bovo B."/>
        </authorList>
    </citation>
    <scope>NUCLEOTIDE SEQUENCE [LARGE SCALE GENOMIC DNA]</scope>
    <source>
        <strain evidence="3">M17PTZA496</strain>
    </source>
</reference>
<proteinExistence type="predicted"/>
<dbReference type="EMBL" id="AZJT01000057">
    <property type="protein sequence ID" value="ETW88877.1"/>
    <property type="molecule type" value="Genomic_DNA"/>
</dbReference>
<dbReference type="Gene3D" id="2.10.270.10">
    <property type="entry name" value="Cholin Binding"/>
    <property type="match status" value="1"/>
</dbReference>
<dbReference type="AlphaFoldDB" id="A0A0E2QGP0"/>
<feature type="signal peptide" evidence="1">
    <location>
        <begin position="1"/>
        <end position="37"/>
    </location>
</feature>
<name>A0A0E2QGP0_STRTR</name>
<feature type="chain" id="PRO_5002402082" description="Glucosyltransferase-I" evidence="1">
    <location>
        <begin position="38"/>
        <end position="180"/>
    </location>
</feature>
<comment type="caution">
    <text evidence="2">The sequence shown here is derived from an EMBL/GenBank/DDBJ whole genome shotgun (WGS) entry which is preliminary data.</text>
</comment>
<dbReference type="Proteomes" id="UP000024559">
    <property type="component" value="Chromosome"/>
</dbReference>